<gene>
    <name evidence="2" type="ORF">SOIL9_58360</name>
</gene>
<evidence type="ECO:0000313" key="3">
    <source>
        <dbReference type="Proteomes" id="UP000464178"/>
    </source>
</evidence>
<dbReference type="Proteomes" id="UP000464178">
    <property type="component" value="Chromosome"/>
</dbReference>
<dbReference type="KEGG" id="gms:SOIL9_58360"/>
<proteinExistence type="predicted"/>
<dbReference type="AlphaFoldDB" id="A0A6P2CS07"/>
<keyword evidence="1" id="KW-0812">Transmembrane</keyword>
<protein>
    <submittedName>
        <fullName evidence="2">Uncharacterized protein</fullName>
    </submittedName>
</protein>
<feature type="transmembrane region" description="Helical" evidence="1">
    <location>
        <begin position="43"/>
        <end position="65"/>
    </location>
</feature>
<keyword evidence="3" id="KW-1185">Reference proteome</keyword>
<keyword evidence="1" id="KW-0472">Membrane</keyword>
<evidence type="ECO:0000313" key="2">
    <source>
        <dbReference type="EMBL" id="VTR91878.1"/>
    </source>
</evidence>
<sequence>MERCRYSSYAIASCVLNLPWVASFGWCLWMIWTTNGRVAGEIFLLPVMAWFWTGFPAGLCGFVAWMNIRSSPARLRGRWLACLGMLLAAVIPVLGVAENLWSTYRQKQINSERHRPDDPSVAPTSTE</sequence>
<keyword evidence="1" id="KW-1133">Transmembrane helix</keyword>
<dbReference type="EMBL" id="LR593886">
    <property type="protein sequence ID" value="VTR91878.1"/>
    <property type="molecule type" value="Genomic_DNA"/>
</dbReference>
<reference evidence="2 3" key="1">
    <citation type="submission" date="2019-05" db="EMBL/GenBank/DDBJ databases">
        <authorList>
            <consortium name="Science for Life Laboratories"/>
        </authorList>
    </citation>
    <scope>NUCLEOTIDE SEQUENCE [LARGE SCALE GENOMIC DNA]</scope>
    <source>
        <strain evidence="2">Soil9</strain>
    </source>
</reference>
<name>A0A6P2CS07_9BACT</name>
<evidence type="ECO:0000256" key="1">
    <source>
        <dbReference type="SAM" id="Phobius"/>
    </source>
</evidence>
<feature type="transmembrane region" description="Helical" evidence="1">
    <location>
        <begin position="9"/>
        <end position="31"/>
    </location>
</feature>
<feature type="transmembrane region" description="Helical" evidence="1">
    <location>
        <begin position="77"/>
        <end position="97"/>
    </location>
</feature>
<organism evidence="2 3">
    <name type="scientific">Gemmata massiliana</name>
    <dbReference type="NCBI Taxonomy" id="1210884"/>
    <lineage>
        <taxon>Bacteria</taxon>
        <taxon>Pseudomonadati</taxon>
        <taxon>Planctomycetota</taxon>
        <taxon>Planctomycetia</taxon>
        <taxon>Gemmatales</taxon>
        <taxon>Gemmataceae</taxon>
        <taxon>Gemmata</taxon>
    </lineage>
</organism>
<accession>A0A6P2CS07</accession>